<protein>
    <submittedName>
        <fullName evidence="11">Uncharacterized protein</fullName>
    </submittedName>
</protein>
<dbReference type="Proteomes" id="UP000011116">
    <property type="component" value="Chromosome 6H"/>
</dbReference>
<accession>A0A8I7BCE4</accession>
<evidence type="ECO:0000259" key="8">
    <source>
        <dbReference type="Pfam" id="PF18052"/>
    </source>
</evidence>
<feature type="domain" description="NB-ARC" evidence="7">
    <location>
        <begin position="222"/>
        <end position="390"/>
    </location>
</feature>
<evidence type="ECO:0000259" key="10">
    <source>
        <dbReference type="Pfam" id="PF23598"/>
    </source>
</evidence>
<evidence type="ECO:0000256" key="6">
    <source>
        <dbReference type="ARBA" id="ARBA00023054"/>
    </source>
</evidence>
<organism evidence="11 12">
    <name type="scientific">Hordeum vulgare subsp. vulgare</name>
    <name type="common">Domesticated barley</name>
    <dbReference type="NCBI Taxonomy" id="112509"/>
    <lineage>
        <taxon>Eukaryota</taxon>
        <taxon>Viridiplantae</taxon>
        <taxon>Streptophyta</taxon>
        <taxon>Embryophyta</taxon>
        <taxon>Tracheophyta</taxon>
        <taxon>Spermatophyta</taxon>
        <taxon>Magnoliopsida</taxon>
        <taxon>Liliopsida</taxon>
        <taxon>Poales</taxon>
        <taxon>Poaceae</taxon>
        <taxon>BOP clade</taxon>
        <taxon>Pooideae</taxon>
        <taxon>Triticodae</taxon>
        <taxon>Triticeae</taxon>
        <taxon>Hordeinae</taxon>
        <taxon>Hordeum</taxon>
    </lineage>
</organism>
<dbReference type="AlphaFoldDB" id="A0A8I7BCE4"/>
<dbReference type="PANTHER" id="PTHR23155">
    <property type="entry name" value="DISEASE RESISTANCE PROTEIN RP"/>
    <property type="match status" value="1"/>
</dbReference>
<dbReference type="InterPro" id="IPR032675">
    <property type="entry name" value="LRR_dom_sf"/>
</dbReference>
<keyword evidence="4" id="KW-0547">Nucleotide-binding</keyword>
<keyword evidence="12" id="KW-1185">Reference proteome</keyword>
<dbReference type="InterPro" id="IPR038005">
    <property type="entry name" value="RX-like_CC"/>
</dbReference>
<dbReference type="FunFam" id="1.10.10.10:FF:000322">
    <property type="entry name" value="Probable disease resistance protein At1g63360"/>
    <property type="match status" value="1"/>
</dbReference>
<evidence type="ECO:0000256" key="3">
    <source>
        <dbReference type="ARBA" id="ARBA00022737"/>
    </source>
</evidence>
<reference evidence="11" key="3">
    <citation type="submission" date="2022-01" db="UniProtKB">
        <authorList>
            <consortium name="EnsemblPlants"/>
        </authorList>
    </citation>
    <scope>IDENTIFICATION</scope>
    <source>
        <strain evidence="11">subsp. vulgare</strain>
    </source>
</reference>
<dbReference type="Pfam" id="PF18052">
    <property type="entry name" value="Rx_N"/>
    <property type="match status" value="1"/>
</dbReference>
<dbReference type="SUPFAM" id="SSF52058">
    <property type="entry name" value="L domain-like"/>
    <property type="match status" value="1"/>
</dbReference>
<evidence type="ECO:0000256" key="5">
    <source>
        <dbReference type="ARBA" id="ARBA00022821"/>
    </source>
</evidence>
<dbReference type="Gene3D" id="3.40.50.300">
    <property type="entry name" value="P-loop containing nucleotide triphosphate hydrolases"/>
    <property type="match status" value="1"/>
</dbReference>
<dbReference type="PRINTS" id="PR00364">
    <property type="entry name" value="DISEASERSIST"/>
</dbReference>
<dbReference type="EnsemblPlants" id="HORVU.MOREX.r3.6HG0614720.1">
    <property type="protein sequence ID" value="HORVU.MOREX.r3.6HG0614720.1"/>
    <property type="gene ID" value="HORVU.MOREX.r3.6HG0614720"/>
</dbReference>
<dbReference type="InterPro" id="IPR036388">
    <property type="entry name" value="WH-like_DNA-bd_sf"/>
</dbReference>
<dbReference type="Gramene" id="HORVU.MOREX.r2.6HG0509700.1">
    <property type="protein sequence ID" value="HORVU.MOREX.r2.6HG0509700.1"/>
    <property type="gene ID" value="HORVU.MOREX.r2.6HG0509700"/>
</dbReference>
<dbReference type="InterPro" id="IPR041118">
    <property type="entry name" value="Rx_N"/>
</dbReference>
<dbReference type="Pfam" id="PF23598">
    <property type="entry name" value="LRR_14"/>
    <property type="match status" value="1"/>
</dbReference>
<reference evidence="12" key="1">
    <citation type="journal article" date="2012" name="Nature">
        <title>A physical, genetic and functional sequence assembly of the barley genome.</title>
        <authorList>
            <consortium name="The International Barley Genome Sequencing Consortium"/>
            <person name="Mayer K.F."/>
            <person name="Waugh R."/>
            <person name="Brown J.W."/>
            <person name="Schulman A."/>
            <person name="Langridge P."/>
            <person name="Platzer M."/>
            <person name="Fincher G.B."/>
            <person name="Muehlbauer G.J."/>
            <person name="Sato K."/>
            <person name="Close T.J."/>
            <person name="Wise R.P."/>
            <person name="Stein N."/>
        </authorList>
    </citation>
    <scope>NUCLEOTIDE SEQUENCE [LARGE SCALE GENOMIC DNA]</scope>
    <source>
        <strain evidence="12">cv. Morex</strain>
    </source>
</reference>
<dbReference type="Pfam" id="PF23559">
    <property type="entry name" value="WHD_DRP"/>
    <property type="match status" value="1"/>
</dbReference>
<dbReference type="InterPro" id="IPR058922">
    <property type="entry name" value="WHD_DRP"/>
</dbReference>
<evidence type="ECO:0000256" key="1">
    <source>
        <dbReference type="ARBA" id="ARBA00008894"/>
    </source>
</evidence>
<dbReference type="InterPro" id="IPR044974">
    <property type="entry name" value="Disease_R_plants"/>
</dbReference>
<dbReference type="SUPFAM" id="SSF52540">
    <property type="entry name" value="P-loop containing nucleoside triphosphate hydrolases"/>
    <property type="match status" value="1"/>
</dbReference>
<dbReference type="Gene3D" id="1.10.10.10">
    <property type="entry name" value="Winged helix-like DNA-binding domain superfamily/Winged helix DNA-binding domain"/>
    <property type="match status" value="1"/>
</dbReference>
<dbReference type="InterPro" id="IPR042197">
    <property type="entry name" value="Apaf_helical"/>
</dbReference>
<keyword evidence="2" id="KW-0433">Leucine-rich repeat</keyword>
<feature type="domain" description="Disease resistance R13L4/SHOC-2-like LRR" evidence="10">
    <location>
        <begin position="597"/>
        <end position="958"/>
    </location>
</feature>
<name>A0A8I7BCE4_HORVV</name>
<dbReference type="Gene3D" id="1.20.5.4130">
    <property type="match status" value="1"/>
</dbReference>
<dbReference type="InterPro" id="IPR002182">
    <property type="entry name" value="NB-ARC"/>
</dbReference>
<keyword evidence="6" id="KW-0175">Coiled coil</keyword>
<dbReference type="Pfam" id="PF00931">
    <property type="entry name" value="NB-ARC"/>
    <property type="match status" value="1"/>
</dbReference>
<evidence type="ECO:0000313" key="12">
    <source>
        <dbReference type="Proteomes" id="UP000011116"/>
    </source>
</evidence>
<proteinExistence type="inferred from homology"/>
<dbReference type="InterPro" id="IPR027417">
    <property type="entry name" value="P-loop_NTPase"/>
</dbReference>
<dbReference type="Gene3D" id="1.10.8.430">
    <property type="entry name" value="Helical domain of apoptotic protease-activating factors"/>
    <property type="match status" value="1"/>
</dbReference>
<dbReference type="GO" id="GO:0002758">
    <property type="term" value="P:innate immune response-activating signaling pathway"/>
    <property type="evidence" value="ECO:0007669"/>
    <property type="project" value="UniProtKB-ARBA"/>
</dbReference>
<dbReference type="SMR" id="A0A8I7BCE4"/>
<feature type="domain" description="Disease resistance N-terminal" evidence="8">
    <location>
        <begin position="59"/>
        <end position="144"/>
    </location>
</feature>
<sequence>MSLRFTVNAANYKPDRGGRGVRASIQPTHHTQRRQNHLSLLSPTRASMDAALVSVATGALKPVLEKLAALLGDKYRRFKEVRDEIKFLTDELAAMHNFLLKMSEVEDEDPVVQDKAWMNEVRELSYDIEDHLDDFVARVDDDRSAKPDGFMEKIKYLLDRTKARRGIAKAIQSLKKQVVVVGKRHARYATREAISKPSNAMVDPRALAIFKDVSKLVGIDGPKDELIQLLSEPTQQQSRVVSIHGFGGLGKTTLANQVYKELVGQFDCHAFLSVSRNPDTMKVLRTILSQVTGKDYVNTKAGGEQQLITEISSFLLDKRYIVVVDDIWNIKEWNVMKYAFPITTLGSRIITTTRNIDVAQSCSSRKNIYKIKPLNVVHSRQLFCIRLFNSEEDCPSHLKEVSDQILEKCGGLPLAIIAISGLLANTESTNDQWDRVKKSIGCALERNPSIEAMIKILSLSYFDLPPHLKTCLLYLSIFPEDQVIKRKALIRRWISEGFIRKEERYTLHELGERCFNELINRSLIQPAARNTYGKVVSCRVHDTILDFIISKSIEENFVTLVGVPNLAIGTQSKVRRLSLQVKDEGNCIPPANLVLSHVRSLNVFGNTVKIPSMTEFRHLLVLDFGGCRQLENQHLVNIGRLFQLRYLNLRQVGVSELPKEIKHLQCLEMLDLRDTNVRELPTVIVNLGSLVHLLVDNCVTFPDGVSKMQALEMLKRVRALKQSSNFLRELGQLKNLRKIYLDLFDVPVAGVTKKCCKNSTAYQSLRNLGTQNLRSVTIWNGGSFLLEPWSPTPVGLKKLMTWRSAVAQVPAWVGSLVNLQKLRLEVEGLEPEDLCILGGLPALLTLDLEETTKSSKGKLSVSGGDGFRCLRNLRYNMMLMFTQGCMPRLERINIYLSIAKTESLAGGDIDTYDFGIENLPCLTSIECRVSGTTSVEGLEAAKAAMERAAMKNPNHPNLQLLNFHVGC</sequence>
<dbReference type="GO" id="GO:0042742">
    <property type="term" value="P:defense response to bacterium"/>
    <property type="evidence" value="ECO:0007669"/>
    <property type="project" value="UniProtKB-ARBA"/>
</dbReference>
<dbReference type="CDD" id="cd14798">
    <property type="entry name" value="RX-CC_like"/>
    <property type="match status" value="1"/>
</dbReference>
<comment type="similarity">
    <text evidence="1">Belongs to the disease resistance NB-LRR family.</text>
</comment>
<keyword evidence="5" id="KW-0611">Plant defense</keyword>
<keyword evidence="3" id="KW-0677">Repeat</keyword>
<evidence type="ECO:0000256" key="2">
    <source>
        <dbReference type="ARBA" id="ARBA00022614"/>
    </source>
</evidence>
<feature type="domain" description="Disease resistance protein winged helix" evidence="9">
    <location>
        <begin position="477"/>
        <end position="548"/>
    </location>
</feature>
<evidence type="ECO:0000259" key="9">
    <source>
        <dbReference type="Pfam" id="PF23559"/>
    </source>
</evidence>
<reference evidence="11" key="2">
    <citation type="submission" date="2020-10" db="EMBL/GenBank/DDBJ databases">
        <authorList>
            <person name="Scholz U."/>
            <person name="Mascher M."/>
            <person name="Fiebig A."/>
        </authorList>
    </citation>
    <scope>NUCLEOTIDE SEQUENCE [LARGE SCALE GENOMIC DNA]</scope>
    <source>
        <strain evidence="11">cv. Morex</strain>
    </source>
</reference>
<dbReference type="InterPro" id="IPR055414">
    <property type="entry name" value="LRR_R13L4/SHOC2-like"/>
</dbReference>
<evidence type="ECO:0000256" key="4">
    <source>
        <dbReference type="ARBA" id="ARBA00022741"/>
    </source>
</evidence>
<evidence type="ECO:0000259" key="7">
    <source>
        <dbReference type="Pfam" id="PF00931"/>
    </source>
</evidence>
<dbReference type="FunFam" id="3.40.50.300:FF:001091">
    <property type="entry name" value="Probable disease resistance protein At1g61300"/>
    <property type="match status" value="1"/>
</dbReference>
<dbReference type="GO" id="GO:0009626">
    <property type="term" value="P:plant-type hypersensitive response"/>
    <property type="evidence" value="ECO:0007669"/>
    <property type="project" value="UniProtKB-ARBA"/>
</dbReference>
<evidence type="ECO:0000313" key="11">
    <source>
        <dbReference type="EnsemblPlants" id="HORVU.MOREX.r3.6HG0614720.1"/>
    </source>
</evidence>
<dbReference type="Gramene" id="HORVU.MOREX.r3.6HG0614720.1">
    <property type="protein sequence ID" value="HORVU.MOREX.r3.6HG0614720.1"/>
    <property type="gene ID" value="HORVU.MOREX.r3.6HG0614720"/>
</dbReference>
<dbReference type="GO" id="GO:0043531">
    <property type="term" value="F:ADP binding"/>
    <property type="evidence" value="ECO:0007669"/>
    <property type="project" value="InterPro"/>
</dbReference>
<dbReference type="PANTHER" id="PTHR23155:SF1107">
    <property type="entry name" value="OS08G0373000 PROTEIN"/>
    <property type="match status" value="1"/>
</dbReference>
<dbReference type="Gene3D" id="3.80.10.10">
    <property type="entry name" value="Ribonuclease Inhibitor"/>
    <property type="match status" value="1"/>
</dbReference>